<dbReference type="STRING" id="1754192.A0A1Y1XP39"/>
<feature type="region of interest" description="Disordered" evidence="1">
    <location>
        <begin position="461"/>
        <end position="485"/>
    </location>
</feature>
<organism evidence="2 3">
    <name type="scientific">Anaeromyces robustus</name>
    <dbReference type="NCBI Taxonomy" id="1754192"/>
    <lineage>
        <taxon>Eukaryota</taxon>
        <taxon>Fungi</taxon>
        <taxon>Fungi incertae sedis</taxon>
        <taxon>Chytridiomycota</taxon>
        <taxon>Chytridiomycota incertae sedis</taxon>
        <taxon>Neocallimastigomycetes</taxon>
        <taxon>Neocallimastigales</taxon>
        <taxon>Neocallimastigaceae</taxon>
        <taxon>Anaeromyces</taxon>
    </lineage>
</organism>
<dbReference type="OrthoDB" id="2157860at2759"/>
<feature type="compositionally biased region" description="Pro residues" evidence="1">
    <location>
        <begin position="124"/>
        <end position="137"/>
    </location>
</feature>
<feature type="region of interest" description="Disordered" evidence="1">
    <location>
        <begin position="102"/>
        <end position="149"/>
    </location>
</feature>
<feature type="compositionally biased region" description="Polar residues" evidence="1">
    <location>
        <begin position="225"/>
        <end position="245"/>
    </location>
</feature>
<dbReference type="AlphaFoldDB" id="A0A1Y1XP39"/>
<reference evidence="2 3" key="1">
    <citation type="submission" date="2016-08" db="EMBL/GenBank/DDBJ databases">
        <title>A Parts List for Fungal Cellulosomes Revealed by Comparative Genomics.</title>
        <authorList>
            <consortium name="DOE Joint Genome Institute"/>
            <person name="Haitjema C.H."/>
            <person name="Gilmore S.P."/>
            <person name="Henske J.K."/>
            <person name="Solomon K.V."/>
            <person name="De Groot R."/>
            <person name="Kuo A."/>
            <person name="Mondo S.J."/>
            <person name="Salamov A.A."/>
            <person name="Labutti K."/>
            <person name="Zhao Z."/>
            <person name="Chiniquy J."/>
            <person name="Barry K."/>
            <person name="Brewer H.M."/>
            <person name="Purvine S.O."/>
            <person name="Wright A.T."/>
            <person name="Boxma B."/>
            <person name="Van Alen T."/>
            <person name="Hackstein J.H."/>
            <person name="Baker S.E."/>
            <person name="Grigoriev I.V."/>
            <person name="O'Malley M.A."/>
        </authorList>
    </citation>
    <scope>NUCLEOTIDE SEQUENCE [LARGE SCALE GENOMIC DNA]</scope>
    <source>
        <strain evidence="2 3">S4</strain>
    </source>
</reference>
<name>A0A1Y1XP39_9FUNG</name>
<feature type="region of interest" description="Disordered" evidence="1">
    <location>
        <begin position="544"/>
        <end position="597"/>
    </location>
</feature>
<evidence type="ECO:0000256" key="1">
    <source>
        <dbReference type="SAM" id="MobiDB-lite"/>
    </source>
</evidence>
<evidence type="ECO:0000313" key="2">
    <source>
        <dbReference type="EMBL" id="ORX87513.1"/>
    </source>
</evidence>
<feature type="compositionally biased region" description="Polar residues" evidence="1">
    <location>
        <begin position="37"/>
        <end position="47"/>
    </location>
</feature>
<dbReference type="EMBL" id="MCFG01000008">
    <property type="protein sequence ID" value="ORX87513.1"/>
    <property type="molecule type" value="Genomic_DNA"/>
</dbReference>
<feature type="compositionally biased region" description="Low complexity" evidence="1">
    <location>
        <begin position="170"/>
        <end position="205"/>
    </location>
</feature>
<reference evidence="2 3" key="2">
    <citation type="submission" date="2016-08" db="EMBL/GenBank/DDBJ databases">
        <title>Pervasive Adenine N6-methylation of Active Genes in Fungi.</title>
        <authorList>
            <consortium name="DOE Joint Genome Institute"/>
            <person name="Mondo S.J."/>
            <person name="Dannebaum R.O."/>
            <person name="Kuo R.C."/>
            <person name="Labutti K."/>
            <person name="Haridas S."/>
            <person name="Kuo A."/>
            <person name="Salamov A."/>
            <person name="Ahrendt S.R."/>
            <person name="Lipzen A."/>
            <person name="Sullivan W."/>
            <person name="Andreopoulos W.B."/>
            <person name="Clum A."/>
            <person name="Lindquist E."/>
            <person name="Daum C."/>
            <person name="Ramamoorthy G.K."/>
            <person name="Gryganskyi A."/>
            <person name="Culley D."/>
            <person name="Magnuson J.K."/>
            <person name="James T.Y."/>
            <person name="O'Malley M.A."/>
            <person name="Stajich J.E."/>
            <person name="Spatafora J.W."/>
            <person name="Visel A."/>
            <person name="Grigoriev I.V."/>
        </authorList>
    </citation>
    <scope>NUCLEOTIDE SEQUENCE [LARGE SCALE GENOMIC DNA]</scope>
    <source>
        <strain evidence="2 3">S4</strain>
    </source>
</reference>
<dbReference type="Proteomes" id="UP000193944">
    <property type="component" value="Unassembled WGS sequence"/>
</dbReference>
<feature type="region of interest" description="Disordered" evidence="1">
    <location>
        <begin position="611"/>
        <end position="646"/>
    </location>
</feature>
<proteinExistence type="predicted"/>
<feature type="compositionally biased region" description="Acidic residues" evidence="1">
    <location>
        <begin position="614"/>
        <end position="632"/>
    </location>
</feature>
<feature type="region of interest" description="Disordered" evidence="1">
    <location>
        <begin position="374"/>
        <end position="419"/>
    </location>
</feature>
<feature type="compositionally biased region" description="Polar residues" evidence="1">
    <location>
        <begin position="636"/>
        <end position="646"/>
    </location>
</feature>
<protein>
    <submittedName>
        <fullName evidence="2">Uncharacterized protein</fullName>
    </submittedName>
</protein>
<feature type="region of interest" description="Disordered" evidence="1">
    <location>
        <begin position="170"/>
        <end position="359"/>
    </location>
</feature>
<comment type="caution">
    <text evidence="2">The sequence shown here is derived from an EMBL/GenBank/DDBJ whole genome shotgun (WGS) entry which is preliminary data.</text>
</comment>
<keyword evidence="3" id="KW-1185">Reference proteome</keyword>
<feature type="compositionally biased region" description="Basic and acidic residues" evidence="1">
    <location>
        <begin position="551"/>
        <end position="574"/>
    </location>
</feature>
<feature type="region of interest" description="Disordered" evidence="1">
    <location>
        <begin position="27"/>
        <end position="47"/>
    </location>
</feature>
<feature type="compositionally biased region" description="Polar residues" evidence="1">
    <location>
        <begin position="395"/>
        <end position="404"/>
    </location>
</feature>
<accession>A0A1Y1XP39</accession>
<feature type="compositionally biased region" description="Polar residues" evidence="1">
    <location>
        <begin position="328"/>
        <end position="359"/>
    </location>
</feature>
<evidence type="ECO:0000313" key="3">
    <source>
        <dbReference type="Proteomes" id="UP000193944"/>
    </source>
</evidence>
<gene>
    <name evidence="2" type="ORF">BCR32DRAFT_264277</name>
</gene>
<sequence>MSNSEINEENLNDPAWKPLKSKRQIFEGSYGQFPPGSMSNLEGSRSNSLSNIKKFDIESGIVEQRKIAVIESKDSNIDISKKAEPNIEAYCASSEAKQLKQLLEHNSTSSPSTKKKILNKKELPVPPKKNIAPPPKPLNKLSDNDNEIEYTSENVNKLFNNMFQEIESAIEPESPISDDIFKTKLTPKNKPLPEKPNSASSSPKLPLKKKIPPPAVPSKPTTPIVDNSSPKTSKPGTPTMSNSPKISKLPPPPPVREKPGKSSKPQTPVKDTPPPPPPKQSRDEQLLSTQLPPQVPVKKTTPAPPTPKKTPIKKTLPPPPLPVSVPTDQQINDESSSPTSATTNENNEILSPTSANHTRTSIIALQKKALMLKNKKSLPPPPPPVLNDNNDNTNQLSRSLSLNDGSKRTYNKDFSPSVPCTPTTNIPSFLQLPTGSPKVQPTNVPNLCDLAIREDQEVITNSNNSDNLPVNGTGVGGGGLPRRSHSYRNHAVSMYSSSSNSSLPAPSFHSRTRSITYSHGKGESESEKLPDSFRSFFNEQEINENDISFIEENKNNPEEKKEKKDNDSSVEKTNARGFLFNQDIKKQRHQSKRISTTDVPDSMKLLFGVFGNEQELDSDSDNDNNDSDGEEEILTHNKNNNSNDVSSTIIPENSCEIYLNESYTPKLYVSSNKDKNCRNSSIINASIVPPNEPPIPSLDKKPFRGNTLRWVINVNC</sequence>